<dbReference type="VEuPathDB" id="FungiDB:TRICI_000186"/>
<feature type="compositionally biased region" description="Polar residues" evidence="1">
    <location>
        <begin position="49"/>
        <end position="61"/>
    </location>
</feature>
<evidence type="ECO:0000313" key="2">
    <source>
        <dbReference type="EMBL" id="KAA8917650.1"/>
    </source>
</evidence>
<dbReference type="Gene3D" id="2.120.10.80">
    <property type="entry name" value="Kelch-type beta propeller"/>
    <property type="match status" value="1"/>
</dbReference>
<feature type="region of interest" description="Disordered" evidence="1">
    <location>
        <begin position="1"/>
        <end position="142"/>
    </location>
</feature>
<feature type="compositionally biased region" description="Low complexity" evidence="1">
    <location>
        <begin position="23"/>
        <end position="48"/>
    </location>
</feature>
<evidence type="ECO:0000256" key="1">
    <source>
        <dbReference type="SAM" id="MobiDB-lite"/>
    </source>
</evidence>
<dbReference type="OrthoDB" id="45365at2759"/>
<gene>
    <name evidence="2" type="ORF">TRICI_000186</name>
</gene>
<dbReference type="AlphaFoldDB" id="A0A642VE38"/>
<dbReference type="SUPFAM" id="SSF117281">
    <property type="entry name" value="Kelch motif"/>
    <property type="match status" value="1"/>
</dbReference>
<keyword evidence="3" id="KW-1185">Reference proteome</keyword>
<dbReference type="EMBL" id="SWFS01000021">
    <property type="protein sequence ID" value="KAA8917650.1"/>
    <property type="molecule type" value="Genomic_DNA"/>
</dbReference>
<dbReference type="InterPro" id="IPR015915">
    <property type="entry name" value="Kelch-typ_b-propeller"/>
</dbReference>
<reference evidence="2" key="1">
    <citation type="journal article" date="2019" name="G3 (Bethesda)">
        <title>Genome Assemblies of Two Rare Opportunistic Yeast Pathogens: Diutina rugosa (syn. Candida rugosa) and Trichomonascus ciferrii (syn. Candida ciferrii).</title>
        <authorList>
            <person name="Mixao V."/>
            <person name="Saus E."/>
            <person name="Hansen A.P."/>
            <person name="Lass-Florl C."/>
            <person name="Gabaldon T."/>
        </authorList>
    </citation>
    <scope>NUCLEOTIDE SEQUENCE</scope>
    <source>
        <strain evidence="2">CBS 4856</strain>
    </source>
</reference>
<feature type="compositionally biased region" description="Polar residues" evidence="1">
    <location>
        <begin position="91"/>
        <end position="105"/>
    </location>
</feature>
<proteinExistence type="predicted"/>
<evidence type="ECO:0000313" key="3">
    <source>
        <dbReference type="Proteomes" id="UP000761534"/>
    </source>
</evidence>
<comment type="caution">
    <text evidence="2">The sequence shown here is derived from an EMBL/GenBank/DDBJ whole genome shotgun (WGS) entry which is preliminary data.</text>
</comment>
<name>A0A642VE38_9ASCO</name>
<protein>
    <submittedName>
        <fullName evidence="2">Uncharacterized protein</fullName>
    </submittedName>
</protein>
<accession>A0A642VE38</accession>
<organism evidence="2 3">
    <name type="scientific">Trichomonascus ciferrii</name>
    <dbReference type="NCBI Taxonomy" id="44093"/>
    <lineage>
        <taxon>Eukaryota</taxon>
        <taxon>Fungi</taxon>
        <taxon>Dikarya</taxon>
        <taxon>Ascomycota</taxon>
        <taxon>Saccharomycotina</taxon>
        <taxon>Dipodascomycetes</taxon>
        <taxon>Dipodascales</taxon>
        <taxon>Trichomonascaceae</taxon>
        <taxon>Trichomonascus</taxon>
        <taxon>Trichomonascus ciferrii complex</taxon>
    </lineage>
</organism>
<dbReference type="Proteomes" id="UP000761534">
    <property type="component" value="Unassembled WGS sequence"/>
</dbReference>
<feature type="compositionally biased region" description="Basic residues" evidence="1">
    <location>
        <begin position="1"/>
        <end position="12"/>
    </location>
</feature>
<feature type="compositionally biased region" description="Pro residues" evidence="1">
    <location>
        <begin position="114"/>
        <end position="131"/>
    </location>
</feature>
<sequence>MAILGKYRKNKKEGRNSILPKPSDSTTASNDSAGAGSAGPEGSPSSVPDSRQVSNSSSTMTGAYDSMPAGAAPDTKYQNPNPSHGPAYQMRSPSGSSIPTKSPTGGQYRASSGGPPPGAPPGHKSPPPQAGVPPGYKGNYPLHQQQHYNKNLHSQFPWSQVAISNASPFPRYGHAANPVAARDGEVFVMGGLKGSNVFGDLWVIDSGKFCLNTNVGWV</sequence>